<protein>
    <submittedName>
        <fullName evidence="2">TspO and MBR related proteins</fullName>
    </submittedName>
</protein>
<evidence type="ECO:0000313" key="2">
    <source>
        <dbReference type="EMBL" id="SHE84261.1"/>
    </source>
</evidence>
<keyword evidence="1" id="KW-1133">Transmembrane helix</keyword>
<proteinExistence type="predicted"/>
<keyword evidence="1" id="KW-0472">Membrane</keyword>
<gene>
    <name evidence="2" type="ORF">SAMN02745249_01262</name>
</gene>
<keyword evidence="1" id="KW-0812">Transmembrane</keyword>
<dbReference type="PANTHER" id="PTHR33802:SF1">
    <property type="entry name" value="XK-RELATED PROTEIN"/>
    <property type="match status" value="1"/>
</dbReference>
<feature type="transmembrane region" description="Helical" evidence="1">
    <location>
        <begin position="223"/>
        <end position="246"/>
    </location>
</feature>
<feature type="transmembrane region" description="Helical" evidence="1">
    <location>
        <begin position="177"/>
        <end position="193"/>
    </location>
</feature>
<keyword evidence="3" id="KW-1185">Reference proteome</keyword>
<name>A0A1M4WSJ3_9LACT</name>
<feature type="transmembrane region" description="Helical" evidence="1">
    <location>
        <begin position="138"/>
        <end position="165"/>
    </location>
</feature>
<dbReference type="Proteomes" id="UP000184128">
    <property type="component" value="Unassembled WGS sequence"/>
</dbReference>
<evidence type="ECO:0000313" key="3">
    <source>
        <dbReference type="Proteomes" id="UP000184128"/>
    </source>
</evidence>
<sequence>MKTKTKAWINILLLLLTLGVNFLGGTGKINNASQQDVSDMYHTLITPAGFTFSIWGVIYGLLLISLVVMLIKEKDSYYQAAIDRITPLLWIAFVTNMIWIVTFSYLQIGISTIFIFIYLISLAIIVQRLRHLNNHKYWLLPLTFGLNTGWLFIATVVNIAAYLVQIEWDGFGLAEDTWALIIMIVALLLAIFVQFQVKNAAFSLPIAWAFFGIYQELHTTGAYPTLGILALINLGILILLAIYSFIRNQYSIYPLRQGYRAYR</sequence>
<feature type="transmembrane region" description="Helical" evidence="1">
    <location>
        <begin position="200"/>
        <end position="217"/>
    </location>
</feature>
<evidence type="ECO:0000256" key="1">
    <source>
        <dbReference type="SAM" id="Phobius"/>
    </source>
</evidence>
<reference evidence="2 3" key="1">
    <citation type="submission" date="2016-11" db="EMBL/GenBank/DDBJ databases">
        <authorList>
            <person name="Jaros S."/>
            <person name="Januszkiewicz K."/>
            <person name="Wedrychowicz H."/>
        </authorList>
    </citation>
    <scope>NUCLEOTIDE SEQUENCE [LARGE SCALE GENOMIC DNA]</scope>
    <source>
        <strain evidence="2 3">DSM 15692</strain>
    </source>
</reference>
<dbReference type="InterPro" id="IPR038330">
    <property type="entry name" value="TspO/MBR-related_sf"/>
</dbReference>
<organism evidence="2 3">
    <name type="scientific">Atopostipes suicloacalis DSM 15692</name>
    <dbReference type="NCBI Taxonomy" id="1121025"/>
    <lineage>
        <taxon>Bacteria</taxon>
        <taxon>Bacillati</taxon>
        <taxon>Bacillota</taxon>
        <taxon>Bacilli</taxon>
        <taxon>Lactobacillales</taxon>
        <taxon>Carnobacteriaceae</taxon>
        <taxon>Atopostipes</taxon>
    </lineage>
</organism>
<feature type="transmembrane region" description="Helical" evidence="1">
    <location>
        <begin position="81"/>
        <end position="99"/>
    </location>
</feature>
<dbReference type="Gene3D" id="1.20.1260.100">
    <property type="entry name" value="TspO/MBR protein"/>
    <property type="match status" value="1"/>
</dbReference>
<feature type="transmembrane region" description="Helical" evidence="1">
    <location>
        <begin position="7"/>
        <end position="24"/>
    </location>
</feature>
<accession>A0A1M4WSJ3</accession>
<dbReference type="STRING" id="1121025.SAMN02745249_01262"/>
<dbReference type="RefSeq" id="WP_073297901.1">
    <property type="nucleotide sequence ID" value="NZ_FQUF01000017.1"/>
</dbReference>
<feature type="transmembrane region" description="Helical" evidence="1">
    <location>
        <begin position="105"/>
        <end position="126"/>
    </location>
</feature>
<dbReference type="OrthoDB" id="5189031at2"/>
<feature type="transmembrane region" description="Helical" evidence="1">
    <location>
        <begin position="44"/>
        <end position="69"/>
    </location>
</feature>
<dbReference type="PANTHER" id="PTHR33802">
    <property type="entry name" value="SI:CH211-161H7.5-RELATED"/>
    <property type="match status" value="1"/>
</dbReference>
<dbReference type="AlphaFoldDB" id="A0A1M4WSJ3"/>
<dbReference type="EMBL" id="FQUF01000017">
    <property type="protein sequence ID" value="SHE84261.1"/>
    <property type="molecule type" value="Genomic_DNA"/>
</dbReference>